<dbReference type="Gene3D" id="2.40.128.260">
    <property type="entry name" value="Type IV secretion system, VirB10/TraB/TrbI"/>
    <property type="match status" value="1"/>
</dbReference>
<evidence type="ECO:0000256" key="3">
    <source>
        <dbReference type="ARBA" id="ARBA00022692"/>
    </source>
</evidence>
<accession>A0A7H9C2H9</accession>
<dbReference type="InterPro" id="IPR042217">
    <property type="entry name" value="T4SS_VirB10/TrbI"/>
</dbReference>
<comment type="subcellular location">
    <subcellularLocation>
        <location evidence="1">Membrane</location>
        <topology evidence="1">Single-pass membrane protein</topology>
    </subcellularLocation>
</comment>
<evidence type="ECO:0000256" key="5">
    <source>
        <dbReference type="ARBA" id="ARBA00023136"/>
    </source>
</evidence>
<keyword evidence="6" id="KW-0614">Plasmid</keyword>
<comment type="similarity">
    <text evidence="2">Belongs to the TrbI/VirB10 family.</text>
</comment>
<dbReference type="Pfam" id="PF03743">
    <property type="entry name" value="TrbI"/>
    <property type="match status" value="1"/>
</dbReference>
<keyword evidence="4" id="KW-1133">Transmembrane helix</keyword>
<dbReference type="Proteomes" id="UP000509322">
    <property type="component" value="Plasmid unnamed2"/>
</dbReference>
<dbReference type="RefSeq" id="WP_179922387.1">
    <property type="nucleotide sequence ID" value="NZ_CP058692.1"/>
</dbReference>
<dbReference type="EMBL" id="CP058692">
    <property type="protein sequence ID" value="QLH17095.1"/>
    <property type="molecule type" value="Genomic_DNA"/>
</dbReference>
<dbReference type="AlphaFoldDB" id="A0A7H9C2H9"/>
<dbReference type="CDD" id="cd16429">
    <property type="entry name" value="VirB10"/>
    <property type="match status" value="1"/>
</dbReference>
<dbReference type="GO" id="GO:0016020">
    <property type="term" value="C:membrane"/>
    <property type="evidence" value="ECO:0007669"/>
    <property type="project" value="UniProtKB-SubCell"/>
</dbReference>
<geneLocation type="plasmid" evidence="6 7">
    <name>unnamed2</name>
</geneLocation>
<name>A0A7H9C2H9_PARPN</name>
<proteinExistence type="inferred from homology"/>
<protein>
    <submittedName>
        <fullName evidence="6">TrbI/VirB10 family protein</fullName>
    </submittedName>
</protein>
<organism evidence="6 7">
    <name type="scientific">Paracoccus pantotrophus</name>
    <name type="common">Thiosphaera pantotropha</name>
    <dbReference type="NCBI Taxonomy" id="82367"/>
    <lineage>
        <taxon>Bacteria</taxon>
        <taxon>Pseudomonadati</taxon>
        <taxon>Pseudomonadota</taxon>
        <taxon>Alphaproteobacteria</taxon>
        <taxon>Rhodobacterales</taxon>
        <taxon>Paracoccaceae</taxon>
        <taxon>Paracoccus</taxon>
    </lineage>
</organism>
<dbReference type="InterPro" id="IPR005498">
    <property type="entry name" value="T4SS_VirB10/TraB/TrbI"/>
</dbReference>
<evidence type="ECO:0000256" key="2">
    <source>
        <dbReference type="ARBA" id="ARBA00010265"/>
    </source>
</evidence>
<evidence type="ECO:0000313" key="6">
    <source>
        <dbReference type="EMBL" id="QLH17095.1"/>
    </source>
</evidence>
<evidence type="ECO:0000313" key="7">
    <source>
        <dbReference type="Proteomes" id="UP000509322"/>
    </source>
</evidence>
<evidence type="ECO:0000256" key="4">
    <source>
        <dbReference type="ARBA" id="ARBA00022989"/>
    </source>
</evidence>
<sequence length="183" mass="19242">MEEKSRGRSTAISSALSGNVAANVSYDVWSMDMSQVLIPRGSKLYGRYSSDVDRGQRRVLIAWDRLVTSDGQSVQLEGYGTDRIGRSGMPGHVNNHTLARFGAAAAVSVIGALPAIITAALDDDDENGNSNNDVASTTAANVGQGASTALGNVMQGYLDVPPTISVDQGAVVQVRVNNDLELF</sequence>
<keyword evidence="5" id="KW-0472">Membrane</keyword>
<evidence type="ECO:0000256" key="1">
    <source>
        <dbReference type="ARBA" id="ARBA00004167"/>
    </source>
</evidence>
<keyword evidence="3" id="KW-0812">Transmembrane</keyword>
<gene>
    <name evidence="6" type="ORF">HYQ43_22810</name>
</gene>
<reference evidence="6 7" key="1">
    <citation type="submission" date="2020-07" db="EMBL/GenBank/DDBJ databases">
        <title>The complete genome of Paracoccus pantotrophus ACCC 10489.</title>
        <authorList>
            <person name="Si Y."/>
        </authorList>
    </citation>
    <scope>NUCLEOTIDE SEQUENCE [LARGE SCALE GENOMIC DNA]</scope>
    <source>
        <strain evidence="6 7">ACCC10489</strain>
        <plasmid evidence="6 7">unnamed2</plasmid>
    </source>
</reference>